<evidence type="ECO:0000256" key="1">
    <source>
        <dbReference type="SAM" id="SignalP"/>
    </source>
</evidence>
<keyword evidence="1" id="KW-0732">Signal</keyword>
<gene>
    <name evidence="2" type="ORF">MTP16_10670</name>
</gene>
<organism evidence="2 3">
    <name type="scientific">Hymenobacter monticola</name>
    <dbReference type="NCBI Taxonomy" id="1705399"/>
    <lineage>
        <taxon>Bacteria</taxon>
        <taxon>Pseudomonadati</taxon>
        <taxon>Bacteroidota</taxon>
        <taxon>Cytophagia</taxon>
        <taxon>Cytophagales</taxon>
        <taxon>Hymenobacteraceae</taxon>
        <taxon>Hymenobacter</taxon>
    </lineage>
</organism>
<sequence length="330" mass="35980">MKNLSALAALLLAAAALAGCETSADLPEPPHTPRVSLFYVLTPTPQDSSFLELFQQRQLYVSNSQHVFSNDRLVGRANATVELRDGAGRVVERYRPVGSNYSSTYRNDPGYYRPVLGFRPQPGQPYTLRASLPGLETVESTQTLPTAPTIESVAFQKRGTTNYGSATGRLTVTVRDDAGADNYYLVFARVLNAQGQPLPYGDLQTDEDDDSGISIDQFQLSNTQQQYNLGAFGIHPYADTNHDGERLTLNADVRYNTGCYSPGACPPPAFVEVTVSSLTADAYNFYLSNRRYYDADGNPFAEPAPLAGNVRQGYGLFGGATNATYRVQIP</sequence>
<dbReference type="InterPro" id="IPR025345">
    <property type="entry name" value="DUF4249"/>
</dbReference>
<dbReference type="Proteomes" id="UP000831390">
    <property type="component" value="Chromosome"/>
</dbReference>
<dbReference type="EMBL" id="CP094534">
    <property type="protein sequence ID" value="UOE36080.1"/>
    <property type="molecule type" value="Genomic_DNA"/>
</dbReference>
<evidence type="ECO:0000313" key="2">
    <source>
        <dbReference type="EMBL" id="UOE36080.1"/>
    </source>
</evidence>
<dbReference type="RefSeq" id="WP_243519543.1">
    <property type="nucleotide sequence ID" value="NZ_CP094534.1"/>
</dbReference>
<accession>A0ABY4BA90</accession>
<evidence type="ECO:0000313" key="3">
    <source>
        <dbReference type="Proteomes" id="UP000831390"/>
    </source>
</evidence>
<dbReference type="Pfam" id="PF14054">
    <property type="entry name" value="DUF4249"/>
    <property type="match status" value="1"/>
</dbReference>
<protein>
    <submittedName>
        <fullName evidence="2">DUF4249 domain-containing protein</fullName>
    </submittedName>
</protein>
<proteinExistence type="predicted"/>
<reference evidence="2 3" key="1">
    <citation type="submission" date="2022-03" db="EMBL/GenBank/DDBJ databases">
        <title>Hymenobactersp. isolated from the air.</title>
        <authorList>
            <person name="Won M."/>
            <person name="Kwon S.-W."/>
        </authorList>
    </citation>
    <scope>NUCLEOTIDE SEQUENCE [LARGE SCALE GENOMIC DNA]</scope>
    <source>
        <strain evidence="2 3">KACC 22596</strain>
    </source>
</reference>
<keyword evidence="3" id="KW-1185">Reference proteome</keyword>
<name>A0ABY4BA90_9BACT</name>
<feature type="signal peptide" evidence="1">
    <location>
        <begin position="1"/>
        <end position="18"/>
    </location>
</feature>
<dbReference type="PROSITE" id="PS51257">
    <property type="entry name" value="PROKAR_LIPOPROTEIN"/>
    <property type="match status" value="1"/>
</dbReference>
<feature type="chain" id="PRO_5045621569" evidence="1">
    <location>
        <begin position="19"/>
        <end position="330"/>
    </location>
</feature>